<dbReference type="EMBL" id="CACRXK020023039">
    <property type="protein sequence ID" value="CAB4037397.1"/>
    <property type="molecule type" value="Genomic_DNA"/>
</dbReference>
<evidence type="ECO:0000313" key="1">
    <source>
        <dbReference type="EMBL" id="CAB4037397.1"/>
    </source>
</evidence>
<sequence length="85" mass="9902">MGNKISLGKCVIYCGFPGQRKKTKQKEVEQRRKEEELERYEIWLRAEKFKADFPEYCIKAGIAPSSLVPSAHHSEQTSEESRRTK</sequence>
<dbReference type="AlphaFoldDB" id="A0A7D9LRY0"/>
<proteinExistence type="predicted"/>
<comment type="caution">
    <text evidence="1">The sequence shown here is derived from an EMBL/GenBank/DDBJ whole genome shotgun (WGS) entry which is preliminary data.</text>
</comment>
<accession>A0A7D9LRY0</accession>
<reference evidence="1" key="1">
    <citation type="submission" date="2020-04" db="EMBL/GenBank/DDBJ databases">
        <authorList>
            <person name="Alioto T."/>
            <person name="Alioto T."/>
            <person name="Gomez Garrido J."/>
        </authorList>
    </citation>
    <scope>NUCLEOTIDE SEQUENCE</scope>
    <source>
        <strain evidence="1">A484AB</strain>
    </source>
</reference>
<keyword evidence="2" id="KW-1185">Reference proteome</keyword>
<feature type="non-terminal residue" evidence="1">
    <location>
        <position position="85"/>
    </location>
</feature>
<protein>
    <submittedName>
        <fullName evidence="1">Uncharacterized protein</fullName>
    </submittedName>
</protein>
<organism evidence="1 2">
    <name type="scientific">Paramuricea clavata</name>
    <name type="common">Red gorgonian</name>
    <name type="synonym">Violescent sea-whip</name>
    <dbReference type="NCBI Taxonomy" id="317549"/>
    <lineage>
        <taxon>Eukaryota</taxon>
        <taxon>Metazoa</taxon>
        <taxon>Cnidaria</taxon>
        <taxon>Anthozoa</taxon>
        <taxon>Octocorallia</taxon>
        <taxon>Malacalcyonacea</taxon>
        <taxon>Plexauridae</taxon>
        <taxon>Paramuricea</taxon>
    </lineage>
</organism>
<name>A0A7D9LRY0_PARCT</name>
<evidence type="ECO:0000313" key="2">
    <source>
        <dbReference type="Proteomes" id="UP001152795"/>
    </source>
</evidence>
<gene>
    <name evidence="1" type="ORF">PACLA_8A032831</name>
</gene>
<dbReference type="Proteomes" id="UP001152795">
    <property type="component" value="Unassembled WGS sequence"/>
</dbReference>